<evidence type="ECO:0000256" key="1">
    <source>
        <dbReference type="ARBA" id="ARBA00006303"/>
    </source>
</evidence>
<dbReference type="InterPro" id="IPR029351">
    <property type="entry name" value="GAD_dom"/>
</dbReference>
<dbReference type="PROSITE" id="PS50862">
    <property type="entry name" value="AA_TRNA_LIGASE_II"/>
    <property type="match status" value="1"/>
</dbReference>
<dbReference type="Gene3D" id="2.40.50.140">
    <property type="entry name" value="Nucleic acid-binding proteins"/>
    <property type="match status" value="1"/>
</dbReference>
<evidence type="ECO:0000256" key="4">
    <source>
        <dbReference type="ARBA" id="ARBA00022840"/>
    </source>
</evidence>
<comment type="caution">
    <text evidence="7">Lacks conserved residue(s) required for the propagation of feature annotation.</text>
</comment>
<dbReference type="HAMAP" id="MF_00044">
    <property type="entry name" value="Asp_tRNA_synth_type1"/>
    <property type="match status" value="1"/>
</dbReference>
<dbReference type="GO" id="GO:0006422">
    <property type="term" value="P:aspartyl-tRNA aminoacylation"/>
    <property type="evidence" value="ECO:0007669"/>
    <property type="project" value="UniProtKB-UniRule"/>
</dbReference>
<dbReference type="Pfam" id="PF02938">
    <property type="entry name" value="GAD"/>
    <property type="match status" value="1"/>
</dbReference>
<dbReference type="InterPro" id="IPR004524">
    <property type="entry name" value="Asp-tRNA-ligase_1"/>
</dbReference>
<feature type="site" description="Important for tRNA non-discrimination" evidence="7">
    <location>
        <position position="82"/>
    </location>
</feature>
<dbReference type="GO" id="GO:0004815">
    <property type="term" value="F:aspartate-tRNA ligase activity"/>
    <property type="evidence" value="ECO:0007669"/>
    <property type="project" value="UniProtKB-UniRule"/>
</dbReference>
<evidence type="ECO:0000256" key="6">
    <source>
        <dbReference type="ARBA" id="ARBA00023146"/>
    </source>
</evidence>
<dbReference type="InterPro" id="IPR012340">
    <property type="entry name" value="NA-bd_OB-fold"/>
</dbReference>
<protein>
    <recommendedName>
        <fullName evidence="7">Aspartate--tRNA(Asp/Asn) ligase</fullName>
        <ecNumber evidence="7">6.1.1.23</ecNumber>
    </recommendedName>
    <alternativeName>
        <fullName evidence="7">Aspartyl-tRNA synthetase</fullName>
        <shortName evidence="7">AspRS</shortName>
    </alternativeName>
    <alternativeName>
        <fullName evidence="7">Non-discriminating aspartyl-tRNA synthetase</fullName>
        <shortName evidence="7">ND-AspRS</shortName>
    </alternativeName>
</protein>
<dbReference type="GO" id="GO:0005737">
    <property type="term" value="C:cytoplasm"/>
    <property type="evidence" value="ECO:0007669"/>
    <property type="project" value="UniProtKB-SubCell"/>
</dbReference>
<dbReference type="EC" id="6.1.1.23" evidence="7"/>
<comment type="subunit">
    <text evidence="7">Homodimer.</text>
</comment>
<dbReference type="RefSeq" id="WP_182956511.1">
    <property type="nucleotide sequence ID" value="NZ_JABEQM010000004.1"/>
</dbReference>
<dbReference type="PANTHER" id="PTHR22594:SF5">
    <property type="entry name" value="ASPARTATE--TRNA LIGASE, MITOCHONDRIAL"/>
    <property type="match status" value="1"/>
</dbReference>
<dbReference type="InterPro" id="IPR047089">
    <property type="entry name" value="Asp-tRNA-ligase_1_N"/>
</dbReference>
<feature type="domain" description="Aminoacyl-transfer RNA synthetases class-II family profile" evidence="8">
    <location>
        <begin position="144"/>
        <end position="558"/>
    </location>
</feature>
<reference evidence="9 10" key="1">
    <citation type="submission" date="2020-04" db="EMBL/GenBank/DDBJ databases">
        <title>Description of novel Gluconacetobacter.</title>
        <authorList>
            <person name="Sombolestani A."/>
        </authorList>
    </citation>
    <scope>NUCLEOTIDE SEQUENCE [LARGE SCALE GENOMIC DNA]</scope>
    <source>
        <strain evidence="9 10">LMG 27802</strain>
    </source>
</reference>
<dbReference type="GO" id="GO:0003676">
    <property type="term" value="F:nucleic acid binding"/>
    <property type="evidence" value="ECO:0007669"/>
    <property type="project" value="InterPro"/>
</dbReference>
<dbReference type="Pfam" id="PF01336">
    <property type="entry name" value="tRNA_anti-codon"/>
    <property type="match status" value="1"/>
</dbReference>
<dbReference type="SUPFAM" id="SSF50249">
    <property type="entry name" value="Nucleic acid-binding proteins"/>
    <property type="match status" value="1"/>
</dbReference>
<sequence>MHPYRTHSCAALRASDAGQTARLSGWVHSKRDHGGLLFIDLRDHFGITQIVIPAGSPVLETVERIRVESVLTITGEVVLRDGATKNPNLPTGEIELRAQSVDIQSAADVLPFQVAGHEHYPEDLRLTYRYIDLRRDKVHRNMMLRAQVIASLRRRMTEQGFVEFQTPILTASSPEGARDFLVPARMHPGKFYALPQAPQQFKQLAMVAGFDRYFQIAPCFRDEAARADRSPGEFYQLDFEMAFATQEDVFATLEPVMEGVFREFGGGRTVSAAPFERIPYATAMALYGSDKPDLRNPLLLSDVTEAFAESGFGLFAKIVAGGGEVRAIPAPGAGDRPRAFYDKLNAWAREAGAGGLGYIVFDEEGGKGPIAKNLEPARVAAIREKTGLKAGDAVFFAAGSGDDVVKFSGLVRTRIATELDLIEKDAFRFCWITDFPMYERNEETGLIDFSHNPFSMPQGGLEALNSQDPLTITAYQYDIVCNGVELSSGAIRNHRPEVMIRAFEIAGYPESEVEARFGGMLNAFRYGAPPHGGSAPGVDRMVMLLADEPNIREVILFPLNQQGEDLMMGAPAPVPPARLKELSLALDLPRPKPGATIKG</sequence>
<dbReference type="InterPro" id="IPR004365">
    <property type="entry name" value="NA-bd_OB_tRNA"/>
</dbReference>
<comment type="similarity">
    <text evidence="1 7">Belongs to the class-II aminoacyl-tRNA synthetase family. Type 1 subfamily.</text>
</comment>
<name>A0A7W4PKQ0_9PROT</name>
<dbReference type="AlphaFoldDB" id="A0A7W4PKQ0"/>
<dbReference type="GO" id="GO:0050560">
    <property type="term" value="F:aspartate-tRNA(Asn) ligase activity"/>
    <property type="evidence" value="ECO:0007669"/>
    <property type="project" value="UniProtKB-EC"/>
</dbReference>
<organism evidence="9 10">
    <name type="scientific">Gluconacetobacter tumulisoli</name>
    <dbReference type="NCBI Taxonomy" id="1286189"/>
    <lineage>
        <taxon>Bacteria</taxon>
        <taxon>Pseudomonadati</taxon>
        <taxon>Pseudomonadota</taxon>
        <taxon>Alphaproteobacteria</taxon>
        <taxon>Acetobacterales</taxon>
        <taxon>Acetobacteraceae</taxon>
        <taxon>Gluconacetobacter</taxon>
    </lineage>
</organism>
<dbReference type="InterPro" id="IPR002312">
    <property type="entry name" value="Asp/Asn-tRNA-synth_IIb"/>
</dbReference>
<comment type="subcellular location">
    <subcellularLocation>
        <location evidence="7">Cytoplasm</location>
    </subcellularLocation>
</comment>
<evidence type="ECO:0000256" key="2">
    <source>
        <dbReference type="ARBA" id="ARBA00022598"/>
    </source>
</evidence>
<evidence type="ECO:0000313" key="10">
    <source>
        <dbReference type="Proteomes" id="UP000578030"/>
    </source>
</evidence>
<keyword evidence="7" id="KW-0963">Cytoplasm</keyword>
<dbReference type="InterPro" id="IPR004115">
    <property type="entry name" value="GAD-like_sf"/>
</dbReference>
<dbReference type="InterPro" id="IPR004364">
    <property type="entry name" value="Aa-tRNA-synt_II"/>
</dbReference>
<feature type="binding site" evidence="7">
    <location>
        <position position="175"/>
    </location>
    <ligand>
        <name>L-aspartate</name>
        <dbReference type="ChEBI" id="CHEBI:29991"/>
    </ligand>
</feature>
<feature type="region of interest" description="Aspartate" evidence="7">
    <location>
        <begin position="199"/>
        <end position="202"/>
    </location>
</feature>
<evidence type="ECO:0000313" key="9">
    <source>
        <dbReference type="EMBL" id="MBB2201295.1"/>
    </source>
</evidence>
<accession>A0A7W4PKQ0</accession>
<feature type="binding site" evidence="7">
    <location>
        <begin position="221"/>
        <end position="223"/>
    </location>
    <ligand>
        <name>ATP</name>
        <dbReference type="ChEBI" id="CHEBI:30616"/>
    </ligand>
</feature>
<dbReference type="CDD" id="cd00777">
    <property type="entry name" value="AspRS_core"/>
    <property type="match status" value="1"/>
</dbReference>
<dbReference type="SUPFAM" id="SSF55261">
    <property type="entry name" value="GAD domain-like"/>
    <property type="match status" value="1"/>
</dbReference>
<dbReference type="Gene3D" id="3.30.1360.30">
    <property type="entry name" value="GAD-like domain"/>
    <property type="match status" value="1"/>
</dbReference>
<dbReference type="GO" id="GO:0005524">
    <property type="term" value="F:ATP binding"/>
    <property type="evidence" value="ECO:0007669"/>
    <property type="project" value="UniProtKB-UniRule"/>
</dbReference>
<comment type="function">
    <text evidence="7">Aspartyl-tRNA synthetase with relaxed tRNA specificity since it is able to aspartylate not only its cognate tRNA(Asp) but also tRNA(Asn). Reaction proceeds in two steps: L-aspartate is first activated by ATP to form Asp-AMP and then transferred to the acceptor end of tRNA(Asp/Asn).</text>
</comment>
<dbReference type="InterPro" id="IPR045864">
    <property type="entry name" value="aa-tRNA-synth_II/BPL/LPL"/>
</dbReference>
<dbReference type="CDD" id="cd04317">
    <property type="entry name" value="EcAspRS_like_N"/>
    <property type="match status" value="1"/>
</dbReference>
<keyword evidence="10" id="KW-1185">Reference proteome</keyword>
<evidence type="ECO:0000259" key="8">
    <source>
        <dbReference type="PROSITE" id="PS50862"/>
    </source>
</evidence>
<feature type="binding site" evidence="7">
    <location>
        <position position="221"/>
    </location>
    <ligand>
        <name>L-aspartate</name>
        <dbReference type="ChEBI" id="CHEBI:29991"/>
    </ligand>
</feature>
<feature type="site" description="Important for tRNA non-discrimination" evidence="7">
    <location>
        <position position="33"/>
    </location>
</feature>
<feature type="binding site" evidence="7">
    <location>
        <begin position="537"/>
        <end position="540"/>
    </location>
    <ligand>
        <name>ATP</name>
        <dbReference type="ChEBI" id="CHEBI:30616"/>
    </ligand>
</feature>
<dbReference type="PRINTS" id="PR01042">
    <property type="entry name" value="TRNASYNTHASP"/>
</dbReference>
<comment type="caution">
    <text evidence="9">The sequence shown here is derived from an EMBL/GenBank/DDBJ whole genome shotgun (WGS) entry which is preliminary data.</text>
</comment>
<feature type="binding site" evidence="7">
    <location>
        <position position="492"/>
    </location>
    <ligand>
        <name>L-aspartate</name>
        <dbReference type="ChEBI" id="CHEBI:29991"/>
    </ligand>
</feature>
<dbReference type="Proteomes" id="UP000578030">
    <property type="component" value="Unassembled WGS sequence"/>
</dbReference>
<evidence type="ECO:0000256" key="7">
    <source>
        <dbReference type="HAMAP-Rule" id="MF_00044"/>
    </source>
</evidence>
<comment type="catalytic activity">
    <reaction evidence="7">
        <text>tRNA(Asx) + L-aspartate + ATP = L-aspartyl-tRNA(Asx) + AMP + diphosphate</text>
        <dbReference type="Rhea" id="RHEA:18349"/>
        <dbReference type="Rhea" id="RHEA-COMP:9710"/>
        <dbReference type="Rhea" id="RHEA-COMP:9711"/>
        <dbReference type="ChEBI" id="CHEBI:29991"/>
        <dbReference type="ChEBI" id="CHEBI:30616"/>
        <dbReference type="ChEBI" id="CHEBI:33019"/>
        <dbReference type="ChEBI" id="CHEBI:78442"/>
        <dbReference type="ChEBI" id="CHEBI:78516"/>
        <dbReference type="ChEBI" id="CHEBI:456215"/>
        <dbReference type="EC" id="6.1.1.23"/>
    </reaction>
</comment>
<gene>
    <name evidence="7 9" type="primary">aspS</name>
    <name evidence="9" type="ORF">HLH28_06810</name>
</gene>
<proteinExistence type="inferred from homology"/>
<dbReference type="SUPFAM" id="SSF55681">
    <property type="entry name" value="Class II aaRS and biotin synthetases"/>
    <property type="match status" value="1"/>
</dbReference>
<dbReference type="Gene3D" id="3.30.930.10">
    <property type="entry name" value="Bira Bifunctional Protein, Domain 2"/>
    <property type="match status" value="1"/>
</dbReference>
<keyword evidence="4 7" id="KW-0067">ATP-binding</keyword>
<dbReference type="InterPro" id="IPR047090">
    <property type="entry name" value="AspRS_core"/>
</dbReference>
<evidence type="ECO:0000256" key="5">
    <source>
        <dbReference type="ARBA" id="ARBA00022917"/>
    </source>
</evidence>
<dbReference type="InterPro" id="IPR006195">
    <property type="entry name" value="aa-tRNA-synth_II"/>
</dbReference>
<keyword evidence="2 7" id="KW-0436">Ligase</keyword>
<dbReference type="NCBIfam" id="NF001750">
    <property type="entry name" value="PRK00476.1"/>
    <property type="match status" value="1"/>
</dbReference>
<keyword evidence="5 7" id="KW-0648">Protein biosynthesis</keyword>
<dbReference type="Pfam" id="PF00152">
    <property type="entry name" value="tRNA-synt_2"/>
    <property type="match status" value="1"/>
</dbReference>
<evidence type="ECO:0000256" key="3">
    <source>
        <dbReference type="ARBA" id="ARBA00022741"/>
    </source>
</evidence>
<feature type="binding site" evidence="7">
    <location>
        <position position="485"/>
    </location>
    <ligand>
        <name>ATP</name>
        <dbReference type="ChEBI" id="CHEBI:30616"/>
    </ligand>
</feature>
<dbReference type="PANTHER" id="PTHR22594">
    <property type="entry name" value="ASPARTYL/LYSYL-TRNA SYNTHETASE"/>
    <property type="match status" value="1"/>
</dbReference>
<keyword evidence="6 7" id="KW-0030">Aminoacyl-tRNA synthetase</keyword>
<dbReference type="NCBIfam" id="TIGR00459">
    <property type="entry name" value="aspS_bact"/>
    <property type="match status" value="1"/>
</dbReference>
<feature type="binding site" evidence="7">
    <location>
        <position position="451"/>
    </location>
    <ligand>
        <name>L-aspartate</name>
        <dbReference type="ChEBI" id="CHEBI:29991"/>
    </ligand>
</feature>
<dbReference type="EMBL" id="JABEQM010000004">
    <property type="protein sequence ID" value="MBB2201295.1"/>
    <property type="molecule type" value="Genomic_DNA"/>
</dbReference>
<keyword evidence="3 7" id="KW-0547">Nucleotide-binding</keyword>